<dbReference type="InterPro" id="IPR008868">
    <property type="entry name" value="TniB"/>
</dbReference>
<organism evidence="1 2">
    <name type="scientific">Shewanella corallii</name>
    <dbReference type="NCBI Taxonomy" id="560080"/>
    <lineage>
        <taxon>Bacteria</taxon>
        <taxon>Pseudomonadati</taxon>
        <taxon>Pseudomonadota</taxon>
        <taxon>Gammaproteobacteria</taxon>
        <taxon>Alteromonadales</taxon>
        <taxon>Shewanellaceae</taxon>
        <taxon>Shewanella</taxon>
    </lineage>
</organism>
<accession>A0ABT0ND38</accession>
<evidence type="ECO:0000313" key="2">
    <source>
        <dbReference type="Proteomes" id="UP001202831"/>
    </source>
</evidence>
<proteinExistence type="predicted"/>
<sequence length="311" mass="35643">MKIKTPKIPNSIVQHRTCIDAWEMMAKVHAMYGSPLSNKGLLIYGNSGQGKTYLAEQYIKAAQAEMLEPVPQLPVLYHRFRESNKTISQIQKLLIGAMGATPPRGRLEPGELHAQLCHLIDVLGVQLIVLDEIQQVLPKSDGHTTQATLKYFCCLLDELPASIVFIGSERAQRLLKFGMDKKTIDDNEQLSRRMLRSVKLESVNGLSPSWLNCVNWFLSCINYPSMSYQRKHEAILMSRIYVAYAERGFSTLDSLFLREPFTGSTFDELREWLKRNFDTYCNRKINPFDPKAMTDKQAYELTYRLTQKIGR</sequence>
<comment type="caution">
    <text evidence="1">The sequence shown here is derived from an EMBL/GenBank/DDBJ whole genome shotgun (WGS) entry which is preliminary data.</text>
</comment>
<dbReference type="InterPro" id="IPR027417">
    <property type="entry name" value="P-loop_NTPase"/>
</dbReference>
<dbReference type="Gene3D" id="3.40.50.300">
    <property type="entry name" value="P-loop containing nucleotide triphosphate hydrolases"/>
    <property type="match status" value="1"/>
</dbReference>
<reference evidence="1 2" key="1">
    <citation type="submission" date="2022-01" db="EMBL/GenBank/DDBJ databases">
        <title>Whole genome-based taxonomy of the Shewanellaceae.</title>
        <authorList>
            <person name="Martin-Rodriguez A.J."/>
        </authorList>
    </citation>
    <scope>NUCLEOTIDE SEQUENCE [LARGE SCALE GENOMIC DNA]</scope>
    <source>
        <strain evidence="1 2">DSM 21332</strain>
    </source>
</reference>
<dbReference type="Proteomes" id="UP001202831">
    <property type="component" value="Unassembled WGS sequence"/>
</dbReference>
<evidence type="ECO:0000313" key="1">
    <source>
        <dbReference type="EMBL" id="MCL2916030.1"/>
    </source>
</evidence>
<gene>
    <name evidence="1" type="ORF">L2725_20015</name>
</gene>
<dbReference type="RefSeq" id="WP_249250585.1">
    <property type="nucleotide sequence ID" value="NZ_JAKIKT010000010.1"/>
</dbReference>
<protein>
    <submittedName>
        <fullName evidence="1">TniB family NTP-binding protein</fullName>
    </submittedName>
</protein>
<name>A0ABT0ND38_9GAMM</name>
<dbReference type="EMBL" id="JAKIKT010000010">
    <property type="protein sequence ID" value="MCL2916030.1"/>
    <property type="molecule type" value="Genomic_DNA"/>
</dbReference>
<keyword evidence="2" id="KW-1185">Reference proteome</keyword>
<dbReference type="Pfam" id="PF05621">
    <property type="entry name" value="TniB"/>
    <property type="match status" value="1"/>
</dbReference>
<dbReference type="SUPFAM" id="SSF52540">
    <property type="entry name" value="P-loop containing nucleoside triphosphate hydrolases"/>
    <property type="match status" value="1"/>
</dbReference>